<proteinExistence type="predicted"/>
<gene>
    <name evidence="1" type="ORF">S01H1_55136</name>
</gene>
<sequence length="43" mass="5250">MTTNYKRTKDWLSLAFNNLNRVIKFYEINEFAAYVFRIQLSTE</sequence>
<protein>
    <recommendedName>
        <fullName evidence="2">HEPN domain-containing protein</fullName>
    </recommendedName>
</protein>
<evidence type="ECO:0008006" key="2">
    <source>
        <dbReference type="Google" id="ProtNLM"/>
    </source>
</evidence>
<comment type="caution">
    <text evidence="1">The sequence shown here is derived from an EMBL/GenBank/DDBJ whole genome shotgun (WGS) entry which is preliminary data.</text>
</comment>
<reference evidence="1" key="1">
    <citation type="journal article" date="2014" name="Front. Microbiol.">
        <title>High frequency of phylogenetically diverse reductive dehalogenase-homologous genes in deep subseafloor sedimentary metagenomes.</title>
        <authorList>
            <person name="Kawai M."/>
            <person name="Futagami T."/>
            <person name="Toyoda A."/>
            <person name="Takaki Y."/>
            <person name="Nishi S."/>
            <person name="Hori S."/>
            <person name="Arai W."/>
            <person name="Tsubouchi T."/>
            <person name="Morono Y."/>
            <person name="Uchiyama I."/>
            <person name="Ito T."/>
            <person name="Fujiyama A."/>
            <person name="Inagaki F."/>
            <person name="Takami H."/>
        </authorList>
    </citation>
    <scope>NUCLEOTIDE SEQUENCE</scope>
    <source>
        <strain evidence="1">Expedition CK06-06</strain>
    </source>
</reference>
<organism evidence="1">
    <name type="scientific">marine sediment metagenome</name>
    <dbReference type="NCBI Taxonomy" id="412755"/>
    <lineage>
        <taxon>unclassified sequences</taxon>
        <taxon>metagenomes</taxon>
        <taxon>ecological metagenomes</taxon>
    </lineage>
</organism>
<dbReference type="EMBL" id="BARS01035823">
    <property type="protein sequence ID" value="GAG22880.1"/>
    <property type="molecule type" value="Genomic_DNA"/>
</dbReference>
<accession>X0VX32</accession>
<dbReference type="AlphaFoldDB" id="X0VX32"/>
<name>X0VX32_9ZZZZ</name>
<evidence type="ECO:0000313" key="1">
    <source>
        <dbReference type="EMBL" id="GAG22880.1"/>
    </source>
</evidence>